<name>A0A1S5VFT5_9HYME</name>
<evidence type="ECO:0000256" key="1">
    <source>
        <dbReference type="ARBA" id="ARBA00004141"/>
    </source>
</evidence>
<evidence type="ECO:0000256" key="9">
    <source>
        <dbReference type="ARBA" id="ARBA00023180"/>
    </source>
</evidence>
<dbReference type="InterPro" id="IPR015683">
    <property type="entry name" value="Ionotropic_Glu_rcpt"/>
</dbReference>
<feature type="transmembrane region" description="Helical" evidence="12">
    <location>
        <begin position="206"/>
        <end position="230"/>
    </location>
</feature>
<evidence type="ECO:0000256" key="6">
    <source>
        <dbReference type="ARBA" id="ARBA00023065"/>
    </source>
</evidence>
<keyword evidence="8 14" id="KW-0675">Receptor</keyword>
<evidence type="ECO:0000256" key="12">
    <source>
        <dbReference type="SAM" id="Phobius"/>
    </source>
</evidence>
<evidence type="ECO:0000256" key="4">
    <source>
        <dbReference type="ARBA" id="ARBA00022692"/>
    </source>
</evidence>
<dbReference type="PANTHER" id="PTHR18966">
    <property type="entry name" value="IONOTROPIC GLUTAMATE RECEPTOR"/>
    <property type="match status" value="1"/>
</dbReference>
<evidence type="ECO:0000256" key="2">
    <source>
        <dbReference type="ARBA" id="ARBA00008685"/>
    </source>
</evidence>
<reference evidence="14" key="1">
    <citation type="journal article" date="2017" name="Comp. Biochem. Physiol. Part D Genomics Proteomics">
        <title>Candidate chemosensory genes identified in the endoparasitoid Meteorus pulchricornis (Hymenoptera: Braconidae) by antennal transcriptome analysis.</title>
        <authorList>
            <person name="Sheng S."/>
            <person name="Liao C.W."/>
            <person name="Zheng Y."/>
            <person name="Zhou Y."/>
            <person name="Xu Y."/>
            <person name="Song W.M."/>
            <person name="He P."/>
            <person name="Zhang J."/>
            <person name="Wu F.A."/>
        </authorList>
    </citation>
    <scope>NUCLEOTIDE SEQUENCE</scope>
    <source>
        <strain evidence="14">Zhenjiang</strain>
    </source>
</reference>
<keyword evidence="9" id="KW-0325">Glycoprotein</keyword>
<dbReference type="EMBL" id="KY445571">
    <property type="protein sequence ID" value="AQN78506.1"/>
    <property type="molecule type" value="mRNA"/>
</dbReference>
<comment type="subcellular location">
    <subcellularLocation>
        <location evidence="1">Membrane</location>
        <topology evidence="1">Multi-pass membrane protein</topology>
    </subcellularLocation>
</comment>
<evidence type="ECO:0000256" key="11">
    <source>
        <dbReference type="ARBA" id="ARBA00023303"/>
    </source>
</evidence>
<dbReference type="SMART" id="SM00079">
    <property type="entry name" value="PBPe"/>
    <property type="match status" value="1"/>
</dbReference>
<evidence type="ECO:0000256" key="8">
    <source>
        <dbReference type="ARBA" id="ARBA00023170"/>
    </source>
</evidence>
<dbReference type="FunFam" id="3.40.190.10:FF:000160">
    <property type="entry name" value="GLutamate Receptor family (AMPA)"/>
    <property type="match status" value="1"/>
</dbReference>
<dbReference type="Pfam" id="PF00060">
    <property type="entry name" value="Lig_chan"/>
    <property type="match status" value="1"/>
</dbReference>
<sequence length="303" mass="34635">MLATFTANLAAFLTVERMQAQVQSLEQLARQSRINYTVVANSSTHQYFENMNKAEEKLYQVWKEITLNSTSDEVEYRVWDYPIKEQYGRILLIISTVGPVQNVSEGFSKVIESKNAEFAFIHDSSEIKYEITRNCNLTQIGEVFAEQPYAVAVQQGSHLQENISRTILELQKDRFFESLSGKYWNKSANGKCSVTDETEGISIESLGGVFIATLFGLALAMITLAAEVVYYRRRNAAQDETKRQETNPDRVRSGKNTFERILSKSKLHQLKQSSNTAFTTRNRGLRPRVSHISVYPRVFPFKE</sequence>
<keyword evidence="11" id="KW-0407">Ion channel</keyword>
<protein>
    <submittedName>
        <fullName evidence="14">Ionotropic receptor 8a</fullName>
    </submittedName>
</protein>
<proteinExistence type="evidence at transcript level"/>
<organism evidence="14">
    <name type="scientific">Meteorus pulchricornis</name>
    <dbReference type="NCBI Taxonomy" id="51522"/>
    <lineage>
        <taxon>Eukaryota</taxon>
        <taxon>Metazoa</taxon>
        <taxon>Ecdysozoa</taxon>
        <taxon>Arthropoda</taxon>
        <taxon>Hexapoda</taxon>
        <taxon>Insecta</taxon>
        <taxon>Pterygota</taxon>
        <taxon>Neoptera</taxon>
        <taxon>Endopterygota</taxon>
        <taxon>Hymenoptera</taxon>
        <taxon>Apocrita</taxon>
        <taxon>Ichneumonoidea</taxon>
        <taxon>Braconidae</taxon>
        <taxon>Meteorinae</taxon>
        <taxon>Meteorus</taxon>
    </lineage>
</organism>
<keyword evidence="3" id="KW-0813">Transport</keyword>
<dbReference type="GO" id="GO:0016020">
    <property type="term" value="C:membrane"/>
    <property type="evidence" value="ECO:0007669"/>
    <property type="project" value="UniProtKB-SubCell"/>
</dbReference>
<evidence type="ECO:0000256" key="7">
    <source>
        <dbReference type="ARBA" id="ARBA00023136"/>
    </source>
</evidence>
<comment type="similarity">
    <text evidence="2">Belongs to the glutamate-gated ion channel (TC 1.A.10.1) family.</text>
</comment>
<accession>A0A1S5VFT5</accession>
<dbReference type="SUPFAM" id="SSF53850">
    <property type="entry name" value="Periplasmic binding protein-like II"/>
    <property type="match status" value="1"/>
</dbReference>
<dbReference type="Gene3D" id="3.40.190.10">
    <property type="entry name" value="Periplasmic binding protein-like II"/>
    <property type="match status" value="1"/>
</dbReference>
<evidence type="ECO:0000313" key="14">
    <source>
        <dbReference type="EMBL" id="AQN78506.1"/>
    </source>
</evidence>
<keyword evidence="6" id="KW-0406">Ion transport</keyword>
<evidence type="ECO:0000256" key="3">
    <source>
        <dbReference type="ARBA" id="ARBA00022448"/>
    </source>
</evidence>
<dbReference type="InterPro" id="IPR001320">
    <property type="entry name" value="Iontro_rcpt_C"/>
</dbReference>
<evidence type="ECO:0000256" key="5">
    <source>
        <dbReference type="ARBA" id="ARBA00022989"/>
    </source>
</evidence>
<evidence type="ECO:0000259" key="13">
    <source>
        <dbReference type="SMART" id="SM00079"/>
    </source>
</evidence>
<dbReference type="GO" id="GO:0015276">
    <property type="term" value="F:ligand-gated monoatomic ion channel activity"/>
    <property type="evidence" value="ECO:0007669"/>
    <property type="project" value="InterPro"/>
</dbReference>
<evidence type="ECO:0000256" key="10">
    <source>
        <dbReference type="ARBA" id="ARBA00023286"/>
    </source>
</evidence>
<keyword evidence="10" id="KW-1071">Ligand-gated ion channel</keyword>
<keyword evidence="7 12" id="KW-0472">Membrane</keyword>
<keyword evidence="4 12" id="KW-0812">Transmembrane</keyword>
<dbReference type="AlphaFoldDB" id="A0A1S5VFT5"/>
<keyword evidence="5 12" id="KW-1133">Transmembrane helix</keyword>
<feature type="domain" description="Ionotropic glutamate receptor C-terminal" evidence="13">
    <location>
        <begin position="1"/>
        <end position="186"/>
    </location>
</feature>